<name>A0ABW5UWW9_9MICO</name>
<protein>
    <submittedName>
        <fullName evidence="1">Uncharacterized protein</fullName>
    </submittedName>
</protein>
<dbReference type="RefSeq" id="WP_019618489.1">
    <property type="nucleotide sequence ID" value="NZ_JBHUNE010000006.1"/>
</dbReference>
<dbReference type="Proteomes" id="UP001597492">
    <property type="component" value="Unassembled WGS sequence"/>
</dbReference>
<sequence>MQIGTRWPAGAQAPSSVPAPVAETVLQVEADAQLTGDWTLTWLEGRAVATHECGLRVIELETGRTATLNPGESELDLDDDWLA</sequence>
<comment type="caution">
    <text evidence="1">The sequence shown here is derived from an EMBL/GenBank/DDBJ whole genome shotgun (WGS) entry which is preliminary data.</text>
</comment>
<reference evidence="2" key="1">
    <citation type="journal article" date="2019" name="Int. J. Syst. Evol. Microbiol.">
        <title>The Global Catalogue of Microorganisms (GCM) 10K type strain sequencing project: providing services to taxonomists for standard genome sequencing and annotation.</title>
        <authorList>
            <consortium name="The Broad Institute Genomics Platform"/>
            <consortium name="The Broad Institute Genome Sequencing Center for Infectious Disease"/>
            <person name="Wu L."/>
            <person name="Ma J."/>
        </authorList>
    </citation>
    <scope>NUCLEOTIDE SEQUENCE [LARGE SCALE GENOMIC DNA]</scope>
    <source>
        <strain evidence="2">TISTR 1514</strain>
    </source>
</reference>
<gene>
    <name evidence="1" type="ORF">ACFSW7_06565</name>
</gene>
<accession>A0ABW5UWW9</accession>
<organism evidence="1 2">
    <name type="scientific">Gulosibacter faecalis</name>
    <dbReference type="NCBI Taxonomy" id="272240"/>
    <lineage>
        <taxon>Bacteria</taxon>
        <taxon>Bacillati</taxon>
        <taxon>Actinomycetota</taxon>
        <taxon>Actinomycetes</taxon>
        <taxon>Micrococcales</taxon>
        <taxon>Microbacteriaceae</taxon>
        <taxon>Gulosibacter</taxon>
    </lineage>
</organism>
<dbReference type="EMBL" id="JBHUNE010000006">
    <property type="protein sequence ID" value="MFD2758036.1"/>
    <property type="molecule type" value="Genomic_DNA"/>
</dbReference>
<evidence type="ECO:0000313" key="1">
    <source>
        <dbReference type="EMBL" id="MFD2758036.1"/>
    </source>
</evidence>
<proteinExistence type="predicted"/>
<evidence type="ECO:0000313" key="2">
    <source>
        <dbReference type="Proteomes" id="UP001597492"/>
    </source>
</evidence>
<keyword evidence="2" id="KW-1185">Reference proteome</keyword>